<feature type="region of interest" description="Disordered" evidence="1">
    <location>
        <begin position="1"/>
        <end position="48"/>
    </location>
</feature>
<dbReference type="AlphaFoldDB" id="S8E119"/>
<protein>
    <submittedName>
        <fullName evidence="2">Uncharacterized protein</fullName>
    </submittedName>
</protein>
<evidence type="ECO:0000313" key="2">
    <source>
        <dbReference type="EMBL" id="EPS97113.1"/>
    </source>
</evidence>
<dbReference type="InParanoid" id="S8E119"/>
<dbReference type="Proteomes" id="UP000015241">
    <property type="component" value="Unassembled WGS sequence"/>
</dbReference>
<dbReference type="EMBL" id="KE504179">
    <property type="protein sequence ID" value="EPS97113.1"/>
    <property type="molecule type" value="Genomic_DNA"/>
</dbReference>
<evidence type="ECO:0000256" key="1">
    <source>
        <dbReference type="SAM" id="MobiDB-lite"/>
    </source>
</evidence>
<organism evidence="2 3">
    <name type="scientific">Fomitopsis schrenkii</name>
    <name type="common">Brown rot fungus</name>
    <dbReference type="NCBI Taxonomy" id="2126942"/>
    <lineage>
        <taxon>Eukaryota</taxon>
        <taxon>Fungi</taxon>
        <taxon>Dikarya</taxon>
        <taxon>Basidiomycota</taxon>
        <taxon>Agaricomycotina</taxon>
        <taxon>Agaricomycetes</taxon>
        <taxon>Polyporales</taxon>
        <taxon>Fomitopsis</taxon>
    </lineage>
</organism>
<feature type="compositionally biased region" description="Basic and acidic residues" evidence="1">
    <location>
        <begin position="28"/>
        <end position="47"/>
    </location>
</feature>
<reference evidence="2 3" key="1">
    <citation type="journal article" date="2012" name="Science">
        <title>The Paleozoic origin of enzymatic lignin decomposition reconstructed from 31 fungal genomes.</title>
        <authorList>
            <person name="Floudas D."/>
            <person name="Binder M."/>
            <person name="Riley R."/>
            <person name="Barry K."/>
            <person name="Blanchette R.A."/>
            <person name="Henrissat B."/>
            <person name="Martinez A.T."/>
            <person name="Otillar R."/>
            <person name="Spatafora J.W."/>
            <person name="Yadav J.S."/>
            <person name="Aerts A."/>
            <person name="Benoit I."/>
            <person name="Boyd A."/>
            <person name="Carlson A."/>
            <person name="Copeland A."/>
            <person name="Coutinho P.M."/>
            <person name="de Vries R.P."/>
            <person name="Ferreira P."/>
            <person name="Findley K."/>
            <person name="Foster B."/>
            <person name="Gaskell J."/>
            <person name="Glotzer D."/>
            <person name="Gorecki P."/>
            <person name="Heitman J."/>
            <person name="Hesse C."/>
            <person name="Hori C."/>
            <person name="Igarashi K."/>
            <person name="Jurgens J.A."/>
            <person name="Kallen N."/>
            <person name="Kersten P."/>
            <person name="Kohler A."/>
            <person name="Kuees U."/>
            <person name="Kumar T.K.A."/>
            <person name="Kuo A."/>
            <person name="LaButti K."/>
            <person name="Larrondo L.F."/>
            <person name="Lindquist E."/>
            <person name="Ling A."/>
            <person name="Lombard V."/>
            <person name="Lucas S."/>
            <person name="Lundell T."/>
            <person name="Martin R."/>
            <person name="McLaughlin D.J."/>
            <person name="Morgenstern I."/>
            <person name="Morin E."/>
            <person name="Murat C."/>
            <person name="Nagy L.G."/>
            <person name="Nolan M."/>
            <person name="Ohm R.A."/>
            <person name="Patyshakuliyeva A."/>
            <person name="Rokas A."/>
            <person name="Ruiz-Duenas F.J."/>
            <person name="Sabat G."/>
            <person name="Salamov A."/>
            <person name="Samejima M."/>
            <person name="Schmutz J."/>
            <person name="Slot J.C."/>
            <person name="St John F."/>
            <person name="Stenlid J."/>
            <person name="Sun H."/>
            <person name="Sun S."/>
            <person name="Syed K."/>
            <person name="Tsang A."/>
            <person name="Wiebenga A."/>
            <person name="Young D."/>
            <person name="Pisabarro A."/>
            <person name="Eastwood D.C."/>
            <person name="Martin F."/>
            <person name="Cullen D."/>
            <person name="Grigoriev I.V."/>
            <person name="Hibbett D.S."/>
        </authorList>
    </citation>
    <scope>NUCLEOTIDE SEQUENCE</scope>
    <source>
        <strain evidence="3">FP-58527</strain>
    </source>
</reference>
<dbReference type="HOGENOM" id="CLU_2885800_0_0_1"/>
<keyword evidence="3" id="KW-1185">Reference proteome</keyword>
<gene>
    <name evidence="2" type="ORF">FOMPIDRAFT_83026</name>
</gene>
<sequence>MRDDGYERAASGGCEPGGEECDTTDGQGHGHAESRKGRDMEKGEKKPMLSIDALTLDYAVNPL</sequence>
<name>S8E119_FOMSC</name>
<evidence type="ECO:0000313" key="3">
    <source>
        <dbReference type="Proteomes" id="UP000015241"/>
    </source>
</evidence>
<accession>S8E119</accession>
<proteinExistence type="predicted"/>